<dbReference type="PATRIC" id="fig|76731.3.peg.1044"/>
<gene>
    <name evidence="3" type="ORF">RD2015_1025</name>
</gene>
<reference evidence="3 4" key="1">
    <citation type="submission" date="2015-12" db="EMBL/GenBank/DDBJ databases">
        <title>Complete genome of Roseateles depolymerans KCTC 42856.</title>
        <authorList>
            <person name="Kim K.M."/>
        </authorList>
    </citation>
    <scope>NUCLEOTIDE SEQUENCE [LARGE SCALE GENOMIC DNA]</scope>
    <source>
        <strain evidence="3 4">KCTC 42856</strain>
    </source>
</reference>
<evidence type="ECO:0000313" key="4">
    <source>
        <dbReference type="Proteomes" id="UP000060699"/>
    </source>
</evidence>
<evidence type="ECO:0000313" key="3">
    <source>
        <dbReference type="EMBL" id="ALV05519.1"/>
    </source>
</evidence>
<dbReference type="PANTHER" id="PTHR43473:SF2">
    <property type="entry name" value="MAGNESIUM-CHELATASE SUBUNIT CHLD, CHLOROPLASTIC"/>
    <property type="match status" value="1"/>
</dbReference>
<feature type="region of interest" description="Disordered" evidence="2">
    <location>
        <begin position="487"/>
        <end position="521"/>
    </location>
</feature>
<proteinExistence type="inferred from homology"/>
<dbReference type="SUPFAM" id="SSF53300">
    <property type="entry name" value="vWA-like"/>
    <property type="match status" value="1"/>
</dbReference>
<comment type="similarity">
    <text evidence="1">Belongs to the Mg-chelatase subunits D/I family.</text>
</comment>
<dbReference type="SMART" id="SM00327">
    <property type="entry name" value="VWA"/>
    <property type="match status" value="1"/>
</dbReference>
<dbReference type="InterPro" id="IPR036465">
    <property type="entry name" value="vWFA_dom_sf"/>
</dbReference>
<dbReference type="RefSeq" id="WP_058933977.1">
    <property type="nucleotide sequence ID" value="NZ_CP013729.1"/>
</dbReference>
<dbReference type="KEGG" id="rdp:RD2015_1025"/>
<dbReference type="STRING" id="76731.RD2015_1025"/>
<name>A0A0U3LBT3_9BURK</name>
<dbReference type="CDD" id="cd01451">
    <property type="entry name" value="vWA_Magnesium_chelatase"/>
    <property type="match status" value="1"/>
</dbReference>
<dbReference type="Proteomes" id="UP000060699">
    <property type="component" value="Chromosome"/>
</dbReference>
<dbReference type="AlphaFoldDB" id="A0A0U3LBT3"/>
<organism evidence="3 4">
    <name type="scientific">Roseateles depolymerans</name>
    <dbReference type="NCBI Taxonomy" id="76731"/>
    <lineage>
        <taxon>Bacteria</taxon>
        <taxon>Pseudomonadati</taxon>
        <taxon>Pseudomonadota</taxon>
        <taxon>Betaproteobacteria</taxon>
        <taxon>Burkholderiales</taxon>
        <taxon>Sphaerotilaceae</taxon>
        <taxon>Roseateles</taxon>
    </lineage>
</organism>
<evidence type="ECO:0000256" key="1">
    <source>
        <dbReference type="ARBA" id="ARBA00005799"/>
    </source>
</evidence>
<accession>A0A0U3LBT3</accession>
<feature type="region of interest" description="Disordered" evidence="2">
    <location>
        <begin position="152"/>
        <end position="176"/>
    </location>
</feature>
<feature type="compositionally biased region" description="Basic and acidic residues" evidence="2">
    <location>
        <begin position="158"/>
        <end position="176"/>
    </location>
</feature>
<dbReference type="InterPro" id="IPR027417">
    <property type="entry name" value="P-loop_NTPase"/>
</dbReference>
<feature type="compositionally biased region" description="Pro residues" evidence="2">
    <location>
        <begin position="247"/>
        <end position="257"/>
    </location>
</feature>
<feature type="region of interest" description="Disordered" evidence="2">
    <location>
        <begin position="118"/>
        <end position="138"/>
    </location>
</feature>
<sequence>MELNPWPPVWQAVWLLAVDPSGLGGLVLRGGAGPQRDAVLAGLRAALPTGTPWRRLPVRIDEQRLSGGLDLGLSLAAGRPVTTAGLLAEAAGGVLVLPMAERVEAGLAARLVAAMDAGRDRGGDRESGRGARHERGHARALERNLALKLEPNLEAADEPTHRSDDDPHDQMDRERRSGPEITLVALDEGQTEDEALPGSLRERLGLMVTLDASARDWCGMGTFWNGVCAATATATETATAPSASAPTPTPTLTPTPTPTLTPPPATMPSMARHIADARACLPHVTCDLEVIEALCVTAQALGLDSMRTVWQAWSAARAAAALAGRTSVEQADAEVAARLVLAPRARALPGSADTEAGAERDASPGASSSDAASKEADSAAQKPSGQEGTTGGPPPASSHSSAPARTPHDGADASPNETLDALPEALDTNTSDAKDSADGHPSSDDNDAGGDRPTAPPGHALQTRTLAAAKAAIPAGLLQSLCGATASAGHAGGRGSGRHGAAAGGHTSGRPLASRRGPLSDGRRLDLVATLRAAVPWQRLRTQEREQQGLPPSATRLLLRREDVHLKRFQRPQETTTLFVVDASGSQALNRLAEAKGAVELLLSDCYVRRDRVALLAFRGDSAELLLTPTRSLARARRALASLPGGGGTPLAAGIEAAWLLGCRVQSREGGRAVLVFLTDARANVALDGSPGRERAVQDALLTARRLRLDGLQSLLIDTAPRPLPTAMMLAQAMGARYVPLPHGQAAQVYAAVSAAVSPAT</sequence>
<dbReference type="InterPro" id="IPR041702">
    <property type="entry name" value="BchD/ChlD_VWA"/>
</dbReference>
<dbReference type="Pfam" id="PF17863">
    <property type="entry name" value="AAA_lid_2"/>
    <property type="match status" value="1"/>
</dbReference>
<dbReference type="PROSITE" id="PS50234">
    <property type="entry name" value="VWFA"/>
    <property type="match status" value="1"/>
</dbReference>
<feature type="region of interest" description="Disordered" evidence="2">
    <location>
        <begin position="238"/>
        <end position="257"/>
    </location>
</feature>
<protein>
    <submittedName>
        <fullName evidence="3">Protoporphyrin IX magnesium-chelatase</fullName>
    </submittedName>
</protein>
<dbReference type="Gene3D" id="3.40.50.300">
    <property type="entry name" value="P-loop containing nucleotide triphosphate hydrolases"/>
    <property type="match status" value="1"/>
</dbReference>
<feature type="region of interest" description="Disordered" evidence="2">
    <location>
        <begin position="348"/>
        <end position="459"/>
    </location>
</feature>
<dbReference type="Gene3D" id="3.40.50.410">
    <property type="entry name" value="von Willebrand factor, type A domain"/>
    <property type="match status" value="1"/>
</dbReference>
<dbReference type="Gene3D" id="1.10.8.80">
    <property type="entry name" value="Magnesium chelatase subunit I, C-Terminal domain"/>
    <property type="match status" value="1"/>
</dbReference>
<feature type="compositionally biased region" description="Basic and acidic residues" evidence="2">
    <location>
        <begin position="432"/>
        <end position="443"/>
    </location>
</feature>
<dbReference type="Pfam" id="PF13519">
    <property type="entry name" value="VWA_2"/>
    <property type="match status" value="1"/>
</dbReference>
<dbReference type="EMBL" id="CP013729">
    <property type="protein sequence ID" value="ALV05519.1"/>
    <property type="molecule type" value="Genomic_DNA"/>
</dbReference>
<evidence type="ECO:0000256" key="2">
    <source>
        <dbReference type="SAM" id="MobiDB-lite"/>
    </source>
</evidence>
<dbReference type="PANTHER" id="PTHR43473">
    <property type="entry name" value="MAGNESIUM-CHELATASE SUBUNIT CHLD, CHLOROPLASTIC"/>
    <property type="match status" value="1"/>
</dbReference>
<dbReference type="InterPro" id="IPR041628">
    <property type="entry name" value="ChlI/MoxR_AAA_lid"/>
</dbReference>
<dbReference type="InterPro" id="IPR002035">
    <property type="entry name" value="VWF_A"/>
</dbReference>
<keyword evidence="4" id="KW-1185">Reference proteome</keyword>